<dbReference type="PANTHER" id="PTHR45642">
    <property type="entry name" value="GDSL ESTERASE/LIPASE EXL3"/>
    <property type="match status" value="1"/>
</dbReference>
<accession>A9P3B5</accession>
<dbReference type="InterPro" id="IPR035669">
    <property type="entry name" value="SGNH_plant_lipase-like"/>
</dbReference>
<organism evidence="3">
    <name type="scientific">Brassica rapa var. purpuraria</name>
    <name type="common">purple stem mustard</name>
    <dbReference type="NCBI Taxonomy" id="386281"/>
    <lineage>
        <taxon>Eukaryota</taxon>
        <taxon>Viridiplantae</taxon>
        <taxon>Streptophyta</taxon>
        <taxon>Embryophyta</taxon>
        <taxon>Tracheophyta</taxon>
        <taxon>Spermatophyta</taxon>
        <taxon>Magnoliopsida</taxon>
        <taxon>eudicotyledons</taxon>
        <taxon>Gunneridae</taxon>
        <taxon>Pentapetalae</taxon>
        <taxon>rosids</taxon>
        <taxon>malvids</taxon>
        <taxon>Brassicales</taxon>
        <taxon>Brassicaceae</taxon>
        <taxon>Brassiceae</taxon>
        <taxon>Brassica</taxon>
    </lineage>
</organism>
<dbReference type="Gene3D" id="3.40.50.1110">
    <property type="entry name" value="SGNH hydrolase"/>
    <property type="match status" value="1"/>
</dbReference>
<proteinExistence type="evidence at transcript level"/>
<dbReference type="GO" id="GO:0016298">
    <property type="term" value="F:lipase activity"/>
    <property type="evidence" value="ECO:0007669"/>
    <property type="project" value="InterPro"/>
</dbReference>
<dbReference type="PANTHER" id="PTHR45642:SF89">
    <property type="entry name" value="GDSL-LIKE LIPASE_ACYLHYDROLASE FAMILY PROTEIN"/>
    <property type="match status" value="1"/>
</dbReference>
<protein>
    <submittedName>
        <fullName evidence="3">Anther-specific proline rich protein</fullName>
    </submittedName>
</protein>
<dbReference type="CDD" id="cd01837">
    <property type="entry name" value="SGNH_plant_lipase_like"/>
    <property type="match status" value="1"/>
</dbReference>
<reference evidence="3" key="1">
    <citation type="submission" date="2006-11" db="EMBL/GenBank/DDBJ databases">
        <title>Isolation, characterization and expression of a novel anther-specific proline rich gene BcAPG from Chinese cabbage-pak-choi.</title>
        <authorList>
            <person name="Jiang M."/>
            <person name="Cao J."/>
        </authorList>
    </citation>
    <scope>NUCLEOTIDE SEQUENCE</scope>
</reference>
<dbReference type="InterPro" id="IPR050592">
    <property type="entry name" value="GDSL_lipolytic_enzyme"/>
</dbReference>
<evidence type="ECO:0000256" key="1">
    <source>
        <dbReference type="ARBA" id="ARBA00008668"/>
    </source>
</evidence>
<dbReference type="InterPro" id="IPR008265">
    <property type="entry name" value="Lipase_GDSL_AS"/>
</dbReference>
<dbReference type="EMBL" id="EF101144">
    <property type="protein sequence ID" value="ABO20999.1"/>
    <property type="molecule type" value="mRNA"/>
</dbReference>
<dbReference type="AlphaFoldDB" id="A9P3B5"/>
<evidence type="ECO:0000256" key="2">
    <source>
        <dbReference type="SAM" id="MobiDB-lite"/>
    </source>
</evidence>
<dbReference type="InterPro" id="IPR036514">
    <property type="entry name" value="SGNH_hydro_sf"/>
</dbReference>
<comment type="similarity">
    <text evidence="1">Belongs to the 'GDSL' lipolytic enzyme family.</text>
</comment>
<dbReference type="GO" id="GO:0005576">
    <property type="term" value="C:extracellular region"/>
    <property type="evidence" value="ECO:0007669"/>
    <property type="project" value="TreeGrafter"/>
</dbReference>
<dbReference type="GO" id="GO:0006629">
    <property type="term" value="P:lipid metabolic process"/>
    <property type="evidence" value="ECO:0007669"/>
    <property type="project" value="InterPro"/>
</dbReference>
<feature type="compositionally biased region" description="Pro residues" evidence="2">
    <location>
        <begin position="58"/>
        <end position="186"/>
    </location>
</feature>
<name>A9P3B5_BRARC</name>
<feature type="region of interest" description="Disordered" evidence="2">
    <location>
        <begin position="58"/>
        <end position="192"/>
    </location>
</feature>
<dbReference type="FunFam" id="3.40.50.1110:FF:000003">
    <property type="entry name" value="GDSL esterase/lipase APG"/>
    <property type="match status" value="1"/>
</dbReference>
<sequence length="517" mass="56227">MKQSSMVHSCSMLFRFVVFLISFCIFFATTSHAQVVHRRLWPWPSIPWPSMPWPYPWPMEPPESGPPPGPSPNPGPPSGPSPRPPLPPKPQPKPSPAPGPSACPPIPPKPQPKPPPAPGPSQCPPPKPQPKPPPPPGPSACPPKPQPKPPPPPGPSACPPAPSPKPSPPAPSPKPKPSPPAPLPPKPENKTIPAVFFFGDSIFDTGNNNNLKSKIKSNYRPYGMDFPSRVATGRFSNGKVASDYISTYLGVKEIVPAYLDQKLQQNQLQRSDLLTGVSFASGGAGFDPETSESVEVIPMLDQLSYFQDYIKRVKKLVGKKEAKRIVSKGVAIVVAGGTDLIYTYFGIGAQHLKTDIDSYTTSMADSAASFVLQLYGYGARRIGVIGTPPLGCTPSQRVKDKKICDEEINYAAQLFNSKLAIILSQLSETLRNSTLVYMDIYSIFSKILESPAHYGFEEVKKPCCKIGLTGGGVFCKKKTSKICPNTSSYLFWDGAHPTERAFETLNKKLVKKYLRYI</sequence>
<dbReference type="InterPro" id="IPR001087">
    <property type="entry name" value="GDSL"/>
</dbReference>
<dbReference type="PROSITE" id="PS01098">
    <property type="entry name" value="LIPASE_GDSL_SER"/>
    <property type="match status" value="1"/>
</dbReference>
<evidence type="ECO:0000313" key="3">
    <source>
        <dbReference type="EMBL" id="ABO20999.1"/>
    </source>
</evidence>
<dbReference type="Pfam" id="PF00657">
    <property type="entry name" value="Lipase_GDSL"/>
    <property type="match status" value="1"/>
</dbReference>